<sequence>MSALPELFEKMGGLAEEYSQEEMHNVVALGTGPNLGTAQEGALKICEFAWVFGACEELEDFAHGRFREADGKIPLLLLAPHENLQEKVLDLLAGCEIARTPTVIFTQKALPEVQKLADRVILMPAVEEECLTPFLYVFPLWFLGYHFRSRQGKLVGERRFGLKATDISY</sequence>
<evidence type="ECO:0000313" key="2">
    <source>
        <dbReference type="EMBL" id="EKC68265.1"/>
    </source>
</evidence>
<dbReference type="PANTHER" id="PTHR10937:SF0">
    <property type="entry name" value="GLUTAMINE--FRUCTOSE-6-PHOSPHATE TRANSAMINASE (ISOMERIZING)"/>
    <property type="match status" value="1"/>
</dbReference>
<accession>K1TPN7</accession>
<dbReference type="GO" id="GO:0004360">
    <property type="term" value="F:glutamine-fructose-6-phosphate transaminase (isomerizing) activity"/>
    <property type="evidence" value="ECO:0007669"/>
    <property type="project" value="TreeGrafter"/>
</dbReference>
<proteinExistence type="predicted"/>
<dbReference type="InterPro" id="IPR046348">
    <property type="entry name" value="SIS_dom_sf"/>
</dbReference>
<dbReference type="SUPFAM" id="SSF53697">
    <property type="entry name" value="SIS domain"/>
    <property type="match status" value="1"/>
</dbReference>
<dbReference type="Pfam" id="PF01380">
    <property type="entry name" value="SIS"/>
    <property type="match status" value="1"/>
</dbReference>
<name>K1TPN7_9ZZZZ</name>
<dbReference type="CDD" id="cd05009">
    <property type="entry name" value="SIS_GlmS_GlmD_2"/>
    <property type="match status" value="1"/>
</dbReference>
<feature type="non-terminal residue" evidence="2">
    <location>
        <position position="169"/>
    </location>
</feature>
<protein>
    <submittedName>
        <fullName evidence="2">Glutamine-fructose-6-phosphate transaminase (Isomerizing)</fullName>
    </submittedName>
</protein>
<gene>
    <name evidence="2" type="ORF">OBE_05029</name>
</gene>
<dbReference type="AlphaFoldDB" id="K1TPN7"/>
<dbReference type="GO" id="GO:0006002">
    <property type="term" value="P:fructose 6-phosphate metabolic process"/>
    <property type="evidence" value="ECO:0007669"/>
    <property type="project" value="TreeGrafter"/>
</dbReference>
<dbReference type="InterPro" id="IPR035490">
    <property type="entry name" value="GlmS/FrlB_SIS"/>
</dbReference>
<comment type="caution">
    <text evidence="2">The sequence shown here is derived from an EMBL/GenBank/DDBJ whole genome shotgun (WGS) entry which is preliminary data.</text>
</comment>
<dbReference type="PANTHER" id="PTHR10937">
    <property type="entry name" value="GLUCOSAMINE--FRUCTOSE-6-PHOSPHATE AMINOTRANSFERASE, ISOMERIZING"/>
    <property type="match status" value="1"/>
</dbReference>
<dbReference type="GO" id="GO:0097367">
    <property type="term" value="F:carbohydrate derivative binding"/>
    <property type="evidence" value="ECO:0007669"/>
    <property type="project" value="InterPro"/>
</dbReference>
<dbReference type="GO" id="GO:0006487">
    <property type="term" value="P:protein N-linked glycosylation"/>
    <property type="evidence" value="ECO:0007669"/>
    <property type="project" value="TreeGrafter"/>
</dbReference>
<dbReference type="Gene3D" id="3.40.50.10490">
    <property type="entry name" value="Glucose-6-phosphate isomerase like protein, domain 1"/>
    <property type="match status" value="1"/>
</dbReference>
<organism evidence="2">
    <name type="scientific">human gut metagenome</name>
    <dbReference type="NCBI Taxonomy" id="408170"/>
    <lineage>
        <taxon>unclassified sequences</taxon>
        <taxon>metagenomes</taxon>
        <taxon>organismal metagenomes</taxon>
    </lineage>
</organism>
<evidence type="ECO:0000259" key="1">
    <source>
        <dbReference type="Pfam" id="PF01380"/>
    </source>
</evidence>
<dbReference type="GO" id="GO:0006047">
    <property type="term" value="P:UDP-N-acetylglucosamine metabolic process"/>
    <property type="evidence" value="ECO:0007669"/>
    <property type="project" value="TreeGrafter"/>
</dbReference>
<dbReference type="InterPro" id="IPR001347">
    <property type="entry name" value="SIS_dom"/>
</dbReference>
<reference evidence="2" key="1">
    <citation type="journal article" date="2013" name="Environ. Microbiol.">
        <title>Microbiota from the distal guts of lean and obese adolescents exhibit partial functional redundancy besides clear differences in community structure.</title>
        <authorList>
            <person name="Ferrer M."/>
            <person name="Ruiz A."/>
            <person name="Lanza F."/>
            <person name="Haange S.B."/>
            <person name="Oberbach A."/>
            <person name="Till H."/>
            <person name="Bargiela R."/>
            <person name="Campoy C."/>
            <person name="Segura M.T."/>
            <person name="Richter M."/>
            <person name="von Bergen M."/>
            <person name="Seifert J."/>
            <person name="Suarez A."/>
        </authorList>
    </citation>
    <scope>NUCLEOTIDE SEQUENCE</scope>
</reference>
<feature type="domain" description="SIS" evidence="1">
    <location>
        <begin position="24"/>
        <end position="140"/>
    </location>
</feature>
<dbReference type="EMBL" id="AJWZ01003430">
    <property type="protein sequence ID" value="EKC68265.1"/>
    <property type="molecule type" value="Genomic_DNA"/>
</dbReference>